<evidence type="ECO:0000313" key="3">
    <source>
        <dbReference type="Proteomes" id="UP000198559"/>
    </source>
</evidence>
<accession>A0A1H6JIH1</accession>
<dbReference type="EMBL" id="CVUD02000034">
    <property type="protein sequence ID" value="SEH58922.1"/>
    <property type="molecule type" value="Genomic_DNA"/>
</dbReference>
<keyword evidence="1" id="KW-0175">Coiled coil</keyword>
<proteinExistence type="predicted"/>
<name>A0A1H6JIH1_9GAMM</name>
<evidence type="ECO:0000313" key="2">
    <source>
        <dbReference type="EMBL" id="SEH58922.1"/>
    </source>
</evidence>
<feature type="coiled-coil region" evidence="1">
    <location>
        <begin position="19"/>
        <end position="63"/>
    </location>
</feature>
<gene>
    <name evidence="2" type="ORF">BAZSYMB_SCAFFOLD00026_13</name>
</gene>
<dbReference type="AlphaFoldDB" id="A0A1H6JIH1"/>
<organism evidence="2 3">
    <name type="scientific">Bathymodiolus azoricus thioautotrophic gill symbiont</name>
    <dbReference type="NCBI Taxonomy" id="235205"/>
    <lineage>
        <taxon>Bacteria</taxon>
        <taxon>Pseudomonadati</taxon>
        <taxon>Pseudomonadota</taxon>
        <taxon>Gammaproteobacteria</taxon>
        <taxon>sulfur-oxidizing symbionts</taxon>
    </lineage>
</organism>
<protein>
    <submittedName>
        <fullName evidence="2">Secreted protein</fullName>
    </submittedName>
</protein>
<dbReference type="Proteomes" id="UP000198559">
    <property type="component" value="Unassembled WGS sequence"/>
</dbReference>
<evidence type="ECO:0000256" key="1">
    <source>
        <dbReference type="SAM" id="Coils"/>
    </source>
</evidence>
<sequence length="166" mass="18403">MINNIVLIALLISITLPINANALTKIEQQEARLNHLNNLSYEIKEIELRAQRAELQKRCQKSNGCLGAPVVSIPIVNKKLKKEGEINSIKRTVTPNSRYAADGLSVIAILDNRVVFEGIDGFYEAGDFLSPEIQLKSIEGSKVTLTITTANNTKKTKTLSIDWIED</sequence>
<reference evidence="3" key="1">
    <citation type="submission" date="2016-06" db="EMBL/GenBank/DDBJ databases">
        <authorList>
            <person name="Petersen J."/>
            <person name="Sayavedra L."/>
        </authorList>
    </citation>
    <scope>NUCLEOTIDE SEQUENCE [LARGE SCALE GENOMIC DNA]</scope>
    <source>
        <strain evidence="3">BazSymB</strain>
    </source>
</reference>
<dbReference type="STRING" id="235205.BAZSYMB_SCAFFOLD00026_13"/>